<dbReference type="AlphaFoldDB" id="A0A7W9QF02"/>
<reference evidence="2 3" key="1">
    <citation type="submission" date="2020-08" db="EMBL/GenBank/DDBJ databases">
        <title>Genomic Encyclopedia of Type Strains, Phase III (KMG-III): the genomes of soil and plant-associated and newly described type strains.</title>
        <authorList>
            <person name="Whitman W."/>
        </authorList>
    </citation>
    <scope>NUCLEOTIDE SEQUENCE [LARGE SCALE GENOMIC DNA]</scope>
    <source>
        <strain evidence="2 3">CECT 8305</strain>
    </source>
</reference>
<organism evidence="2 3">
    <name type="scientific">Streptomyces zagrosensis</name>
    <dbReference type="NCBI Taxonomy" id="1042984"/>
    <lineage>
        <taxon>Bacteria</taxon>
        <taxon>Bacillati</taxon>
        <taxon>Actinomycetota</taxon>
        <taxon>Actinomycetes</taxon>
        <taxon>Kitasatosporales</taxon>
        <taxon>Streptomycetaceae</taxon>
        <taxon>Streptomyces</taxon>
    </lineage>
</organism>
<dbReference type="EMBL" id="JACHJL010000019">
    <property type="protein sequence ID" value="MBB5938916.1"/>
    <property type="molecule type" value="Genomic_DNA"/>
</dbReference>
<dbReference type="RefSeq" id="WP_184577133.1">
    <property type="nucleotide sequence ID" value="NZ_JACHJL010000019.1"/>
</dbReference>
<evidence type="ECO:0000256" key="1">
    <source>
        <dbReference type="SAM" id="MobiDB-lite"/>
    </source>
</evidence>
<dbReference type="Proteomes" id="UP000588098">
    <property type="component" value="Unassembled WGS sequence"/>
</dbReference>
<keyword evidence="3" id="KW-1185">Reference proteome</keyword>
<evidence type="ECO:0000313" key="3">
    <source>
        <dbReference type="Proteomes" id="UP000588098"/>
    </source>
</evidence>
<feature type="compositionally biased region" description="Basic and acidic residues" evidence="1">
    <location>
        <begin position="257"/>
        <end position="277"/>
    </location>
</feature>
<name>A0A7W9QF02_9ACTN</name>
<accession>A0A7W9QF02</accession>
<gene>
    <name evidence="2" type="ORF">FHS42_006007</name>
</gene>
<comment type="caution">
    <text evidence="2">The sequence shown here is derived from an EMBL/GenBank/DDBJ whole genome shotgun (WGS) entry which is preliminary data.</text>
</comment>
<protein>
    <submittedName>
        <fullName evidence="2">Uncharacterized protein</fullName>
    </submittedName>
</protein>
<feature type="region of interest" description="Disordered" evidence="1">
    <location>
        <begin position="246"/>
        <end position="295"/>
    </location>
</feature>
<proteinExistence type="predicted"/>
<sequence length="295" mass="33323">MNLLVIDWDFFFPTPTAGAPLGEHPELYAWPVAEDAVHVEAIWLRRVRAFIKAAVPLPQCHGFSGFWNRFNIAPQATLFYAESNAWASQIFPSNLGGSGPWRSVHLYDAHHDCGYKLNDRSFEDWRGGVLSGRKKIGAENWMLAHYWNGSQVFVHFPSWRESMARPSEQPLIPVSMTIDNGQAPDVVFTSVFLCRSGAWVPPWCDAQFGDFLAACPVARRVEMPQNQWTQPRPDVLRMVELADRMKMSPGLTSTDGTSERRERGALHGDRSYTDEHGPQFPPDSRTGGHRRCEPA</sequence>
<evidence type="ECO:0000313" key="2">
    <source>
        <dbReference type="EMBL" id="MBB5938916.1"/>
    </source>
</evidence>